<organism evidence="4 5">
    <name type="scientific">Zizania palustris</name>
    <name type="common">Northern wild rice</name>
    <dbReference type="NCBI Taxonomy" id="103762"/>
    <lineage>
        <taxon>Eukaryota</taxon>
        <taxon>Viridiplantae</taxon>
        <taxon>Streptophyta</taxon>
        <taxon>Embryophyta</taxon>
        <taxon>Tracheophyta</taxon>
        <taxon>Spermatophyta</taxon>
        <taxon>Magnoliopsida</taxon>
        <taxon>Liliopsida</taxon>
        <taxon>Poales</taxon>
        <taxon>Poaceae</taxon>
        <taxon>BOP clade</taxon>
        <taxon>Oryzoideae</taxon>
        <taxon>Oryzeae</taxon>
        <taxon>Zizaniinae</taxon>
        <taxon>Zizania</taxon>
    </lineage>
</organism>
<dbReference type="GO" id="GO:0016020">
    <property type="term" value="C:membrane"/>
    <property type="evidence" value="ECO:0007669"/>
    <property type="project" value="UniProtKB-SubCell"/>
</dbReference>
<name>A0A8J5WGU0_ZIZPA</name>
<reference evidence="4" key="1">
    <citation type="journal article" date="2021" name="bioRxiv">
        <title>Whole Genome Assembly and Annotation of Northern Wild Rice, Zizania palustris L., Supports a Whole Genome Duplication in the Zizania Genus.</title>
        <authorList>
            <person name="Haas M."/>
            <person name="Kono T."/>
            <person name="Macchietto M."/>
            <person name="Millas R."/>
            <person name="McGilp L."/>
            <person name="Shao M."/>
            <person name="Duquette J."/>
            <person name="Hirsch C.N."/>
            <person name="Kimball J."/>
        </authorList>
    </citation>
    <scope>NUCLEOTIDE SEQUENCE</scope>
    <source>
        <tissue evidence="4">Fresh leaf tissue</tissue>
    </source>
</reference>
<gene>
    <name evidence="4" type="ORF">GUJ93_ZPchr0010g8129</name>
</gene>
<evidence type="ECO:0000313" key="4">
    <source>
        <dbReference type="EMBL" id="KAG8088127.1"/>
    </source>
</evidence>
<proteinExistence type="predicted"/>
<keyword evidence="5" id="KW-1185">Reference proteome</keyword>
<evidence type="ECO:0000313" key="5">
    <source>
        <dbReference type="Proteomes" id="UP000729402"/>
    </source>
</evidence>
<dbReference type="PANTHER" id="PTHR48053">
    <property type="entry name" value="LEUCINE RICH REPEAT FAMILY PROTEIN, EXPRESSED"/>
    <property type="match status" value="1"/>
</dbReference>
<dbReference type="EMBL" id="JAAALK010000082">
    <property type="protein sequence ID" value="KAG8088127.1"/>
    <property type="molecule type" value="Genomic_DNA"/>
</dbReference>
<comment type="caution">
    <text evidence="4">The sequence shown here is derived from an EMBL/GenBank/DDBJ whole genome shotgun (WGS) entry which is preliminary data.</text>
</comment>
<evidence type="ECO:0000256" key="1">
    <source>
        <dbReference type="ARBA" id="ARBA00004167"/>
    </source>
</evidence>
<dbReference type="Proteomes" id="UP000729402">
    <property type="component" value="Unassembled WGS sequence"/>
</dbReference>
<accession>A0A8J5WGU0</accession>
<dbReference type="OrthoDB" id="1939111at2759"/>
<keyword evidence="3" id="KW-0675">Receptor</keyword>
<dbReference type="Pfam" id="PF00560">
    <property type="entry name" value="LRR_1"/>
    <property type="match status" value="1"/>
</dbReference>
<keyword evidence="2" id="KW-0732">Signal</keyword>
<evidence type="ECO:0000256" key="2">
    <source>
        <dbReference type="ARBA" id="ARBA00022729"/>
    </source>
</evidence>
<reference evidence="4" key="2">
    <citation type="submission" date="2021-02" db="EMBL/GenBank/DDBJ databases">
        <authorList>
            <person name="Kimball J.A."/>
            <person name="Haas M.W."/>
            <person name="Macchietto M."/>
            <person name="Kono T."/>
            <person name="Duquette J."/>
            <person name="Shao M."/>
        </authorList>
    </citation>
    <scope>NUCLEOTIDE SEQUENCE</scope>
    <source>
        <tissue evidence="4">Fresh leaf tissue</tissue>
    </source>
</reference>
<dbReference type="InterPro" id="IPR051716">
    <property type="entry name" value="Plant_RL_S/T_kinase"/>
</dbReference>
<comment type="subcellular location">
    <subcellularLocation>
        <location evidence="1">Membrane</location>
        <topology evidence="1">Single-pass membrane protein</topology>
    </subcellularLocation>
</comment>
<sequence length="137" mass="14903">MLCLCALQDMLFVLDLSGNGFTSVVPVELATCVGITTLFLGGNNLSSIVPMELFSSRQLQKIDLRSNALIGDIPAPSGTTVLEYLDLSNNSLTNIISSLLSMLSKLSHLDLGINQLTIPMPELLSHCRLYFLGIYRN</sequence>
<dbReference type="InterPro" id="IPR001611">
    <property type="entry name" value="Leu-rich_rpt"/>
</dbReference>
<dbReference type="PANTHER" id="PTHR48053:SF71">
    <property type="entry name" value="LEUCINE RICH REPEAT FAMILY PROTEIN, EXPRESSED"/>
    <property type="match status" value="1"/>
</dbReference>
<dbReference type="AlphaFoldDB" id="A0A8J5WGU0"/>
<dbReference type="Pfam" id="PF13855">
    <property type="entry name" value="LRR_8"/>
    <property type="match status" value="1"/>
</dbReference>
<dbReference type="GO" id="GO:0004674">
    <property type="term" value="F:protein serine/threonine kinase activity"/>
    <property type="evidence" value="ECO:0007669"/>
    <property type="project" value="UniProtKB-EC"/>
</dbReference>
<evidence type="ECO:0000256" key="3">
    <source>
        <dbReference type="ARBA" id="ARBA00023170"/>
    </source>
</evidence>
<dbReference type="PROSITE" id="PS51450">
    <property type="entry name" value="LRR"/>
    <property type="match status" value="1"/>
</dbReference>
<protein>
    <submittedName>
        <fullName evidence="4">Uncharacterized protein</fullName>
    </submittedName>
</protein>